<dbReference type="AlphaFoldDB" id="R6TL08"/>
<keyword evidence="1" id="KW-0812">Transmembrane</keyword>
<evidence type="ECO:0000256" key="1">
    <source>
        <dbReference type="SAM" id="Phobius"/>
    </source>
</evidence>
<keyword evidence="1" id="KW-0472">Membrane</keyword>
<feature type="transmembrane region" description="Helical" evidence="1">
    <location>
        <begin position="6"/>
        <end position="31"/>
    </location>
</feature>
<keyword evidence="1" id="KW-1133">Transmembrane helix</keyword>
<reference evidence="2" key="1">
    <citation type="submission" date="2012-11" db="EMBL/GenBank/DDBJ databases">
        <title>Dependencies among metagenomic species, viruses, plasmids and units of genetic variation.</title>
        <authorList>
            <person name="Nielsen H.B."/>
            <person name="Almeida M."/>
            <person name="Juncker A.S."/>
            <person name="Rasmussen S."/>
            <person name="Li J."/>
            <person name="Sunagawa S."/>
            <person name="Plichta D."/>
            <person name="Gautier L."/>
            <person name="Le Chatelier E."/>
            <person name="Peletier E."/>
            <person name="Bonde I."/>
            <person name="Nielsen T."/>
            <person name="Manichanh C."/>
            <person name="Arumugam M."/>
            <person name="Batto J."/>
            <person name="Santos M.B.Q.D."/>
            <person name="Blom N."/>
            <person name="Borruel N."/>
            <person name="Burgdorf K.S."/>
            <person name="Boumezbeur F."/>
            <person name="Casellas F."/>
            <person name="Dore J."/>
            <person name="Guarner F."/>
            <person name="Hansen T."/>
            <person name="Hildebrand F."/>
            <person name="Kaas R.S."/>
            <person name="Kennedy S."/>
            <person name="Kristiansen K."/>
            <person name="Kultima J.R."/>
            <person name="Leonard P."/>
            <person name="Levenez F."/>
            <person name="Lund O."/>
            <person name="Moumen B."/>
            <person name="Le Paslier D."/>
            <person name="Pons N."/>
            <person name="Pedersen O."/>
            <person name="Prifti E."/>
            <person name="Qin J."/>
            <person name="Raes J."/>
            <person name="Tap J."/>
            <person name="Tims S."/>
            <person name="Ussery D.W."/>
            <person name="Yamada T."/>
            <person name="MetaHit consortium"/>
            <person name="Renault P."/>
            <person name="Sicheritz-Ponten T."/>
            <person name="Bork P."/>
            <person name="Wang J."/>
            <person name="Brunak S."/>
            <person name="Ehrlich S.D."/>
        </authorList>
    </citation>
    <scope>NUCLEOTIDE SEQUENCE [LARGE SCALE GENOMIC DNA]</scope>
</reference>
<evidence type="ECO:0000313" key="2">
    <source>
        <dbReference type="EMBL" id="CDC72945.1"/>
    </source>
</evidence>
<gene>
    <name evidence="2" type="ORF">BN580_01112</name>
</gene>
<comment type="caution">
    <text evidence="2">The sequence shown here is derived from an EMBL/GenBank/DDBJ whole genome shotgun (WGS) entry which is preliminary data.</text>
</comment>
<evidence type="ECO:0000313" key="3">
    <source>
        <dbReference type="Proteomes" id="UP000017938"/>
    </source>
</evidence>
<name>R6TL08_9BACT</name>
<accession>R6TL08</accession>
<protein>
    <submittedName>
        <fullName evidence="2">Uncharacterized protein</fullName>
    </submittedName>
</protein>
<dbReference type="Proteomes" id="UP000017938">
    <property type="component" value="Unassembled WGS sequence"/>
</dbReference>
<organism evidence="2 3">
    <name type="scientific">Candidatus Colimorpha enterica</name>
    <dbReference type="NCBI Taxonomy" id="3083063"/>
    <lineage>
        <taxon>Bacteria</taxon>
        <taxon>Pseudomonadati</taxon>
        <taxon>Bacteroidota</taxon>
        <taxon>Bacteroidia</taxon>
        <taxon>Bacteroidales</taxon>
        <taxon>Candidatus Colimorpha</taxon>
    </lineage>
</organism>
<proteinExistence type="predicted"/>
<sequence>MPETLIKILVGLAVGLFFCASLVAVLVLIILC</sequence>
<dbReference type="EMBL" id="CBFW010000136">
    <property type="protein sequence ID" value="CDC72945.1"/>
    <property type="molecule type" value="Genomic_DNA"/>
</dbReference>